<dbReference type="Pfam" id="PF04542">
    <property type="entry name" value="Sigma70_r2"/>
    <property type="match status" value="1"/>
</dbReference>
<evidence type="ECO:0000256" key="2">
    <source>
        <dbReference type="ARBA" id="ARBA00023015"/>
    </source>
</evidence>
<dbReference type="Pfam" id="PF08281">
    <property type="entry name" value="Sigma70_r4_2"/>
    <property type="match status" value="1"/>
</dbReference>
<dbReference type="SUPFAM" id="SSF88946">
    <property type="entry name" value="Sigma2 domain of RNA polymerase sigma factors"/>
    <property type="match status" value="1"/>
</dbReference>
<accession>A0ABW5U4Q2</accession>
<reference evidence="8" key="1">
    <citation type="journal article" date="2019" name="Int. J. Syst. Evol. Microbiol.">
        <title>The Global Catalogue of Microorganisms (GCM) 10K type strain sequencing project: providing services to taxonomists for standard genome sequencing and annotation.</title>
        <authorList>
            <consortium name="The Broad Institute Genomics Platform"/>
            <consortium name="The Broad Institute Genome Sequencing Center for Infectious Disease"/>
            <person name="Wu L."/>
            <person name="Ma J."/>
        </authorList>
    </citation>
    <scope>NUCLEOTIDE SEQUENCE [LARGE SCALE GENOMIC DNA]</scope>
    <source>
        <strain evidence="8">TISTR 2562</strain>
    </source>
</reference>
<comment type="caution">
    <text evidence="7">The sequence shown here is derived from an EMBL/GenBank/DDBJ whole genome shotgun (WGS) entry which is preliminary data.</text>
</comment>
<sequence>MSRRLQAALVTLMPEFRAFARSVSLNPADAEDLVQDAVERALQARGAPSEVPALRRWMFRVIRNLNVDELRKRRVRREYYTAQTRLYDEAPASPDVARDTLVRIAFDTLPPATREILFLIDVMGFRYVEAAEVMEVPVGTVMSRLSRARRVMCEKMAGPAEAVPQRKVTR</sequence>
<dbReference type="RefSeq" id="WP_386374231.1">
    <property type="nucleotide sequence ID" value="NZ_JBHUMP010000008.1"/>
</dbReference>
<dbReference type="InterPro" id="IPR013324">
    <property type="entry name" value="RNA_pol_sigma_r3/r4-like"/>
</dbReference>
<dbReference type="InterPro" id="IPR013325">
    <property type="entry name" value="RNA_pol_sigma_r2"/>
</dbReference>
<evidence type="ECO:0000256" key="1">
    <source>
        <dbReference type="ARBA" id="ARBA00010641"/>
    </source>
</evidence>
<dbReference type="InterPro" id="IPR013249">
    <property type="entry name" value="RNA_pol_sigma70_r4_t2"/>
</dbReference>
<dbReference type="PANTHER" id="PTHR43133">
    <property type="entry name" value="RNA POLYMERASE ECF-TYPE SIGMA FACTO"/>
    <property type="match status" value="1"/>
</dbReference>
<dbReference type="SUPFAM" id="SSF88659">
    <property type="entry name" value="Sigma3 and sigma4 domains of RNA polymerase sigma factors"/>
    <property type="match status" value="1"/>
</dbReference>
<proteinExistence type="inferred from homology"/>
<name>A0ABW5U4Q2_9RHOB</name>
<keyword evidence="4" id="KW-0804">Transcription</keyword>
<organism evidence="7 8">
    <name type="scientific">Sulfitobacter aestuarii</name>
    <dbReference type="NCBI Taxonomy" id="2161676"/>
    <lineage>
        <taxon>Bacteria</taxon>
        <taxon>Pseudomonadati</taxon>
        <taxon>Pseudomonadota</taxon>
        <taxon>Alphaproteobacteria</taxon>
        <taxon>Rhodobacterales</taxon>
        <taxon>Roseobacteraceae</taxon>
        <taxon>Sulfitobacter</taxon>
    </lineage>
</organism>
<keyword evidence="2" id="KW-0805">Transcription regulation</keyword>
<feature type="domain" description="RNA polymerase sigma factor 70 region 4 type 2" evidence="6">
    <location>
        <begin position="106"/>
        <end position="150"/>
    </location>
</feature>
<dbReference type="Proteomes" id="UP001597474">
    <property type="component" value="Unassembled WGS sequence"/>
</dbReference>
<dbReference type="NCBIfam" id="TIGR02937">
    <property type="entry name" value="sigma70-ECF"/>
    <property type="match status" value="1"/>
</dbReference>
<dbReference type="InterPro" id="IPR036388">
    <property type="entry name" value="WH-like_DNA-bd_sf"/>
</dbReference>
<feature type="domain" description="RNA polymerase sigma-70 region 2" evidence="5">
    <location>
        <begin position="13"/>
        <end position="74"/>
    </location>
</feature>
<protein>
    <submittedName>
        <fullName evidence="7">RNA polymerase sigma factor</fullName>
    </submittedName>
</protein>
<evidence type="ECO:0000256" key="4">
    <source>
        <dbReference type="ARBA" id="ARBA00023163"/>
    </source>
</evidence>
<dbReference type="Gene3D" id="1.10.10.10">
    <property type="entry name" value="Winged helix-like DNA-binding domain superfamily/Winged helix DNA-binding domain"/>
    <property type="match status" value="1"/>
</dbReference>
<evidence type="ECO:0000259" key="5">
    <source>
        <dbReference type="Pfam" id="PF04542"/>
    </source>
</evidence>
<evidence type="ECO:0000256" key="3">
    <source>
        <dbReference type="ARBA" id="ARBA00023082"/>
    </source>
</evidence>
<gene>
    <name evidence="7" type="ORF">ACFSUD_10730</name>
</gene>
<dbReference type="InterPro" id="IPR014284">
    <property type="entry name" value="RNA_pol_sigma-70_dom"/>
</dbReference>
<dbReference type="Gene3D" id="1.10.1740.10">
    <property type="match status" value="1"/>
</dbReference>
<dbReference type="PANTHER" id="PTHR43133:SF25">
    <property type="entry name" value="RNA POLYMERASE SIGMA FACTOR RFAY-RELATED"/>
    <property type="match status" value="1"/>
</dbReference>
<evidence type="ECO:0000313" key="8">
    <source>
        <dbReference type="Proteomes" id="UP001597474"/>
    </source>
</evidence>
<dbReference type="InterPro" id="IPR007627">
    <property type="entry name" value="RNA_pol_sigma70_r2"/>
</dbReference>
<comment type="similarity">
    <text evidence="1">Belongs to the sigma-70 factor family. ECF subfamily.</text>
</comment>
<dbReference type="InterPro" id="IPR039425">
    <property type="entry name" value="RNA_pol_sigma-70-like"/>
</dbReference>
<keyword evidence="8" id="KW-1185">Reference proteome</keyword>
<dbReference type="CDD" id="cd06171">
    <property type="entry name" value="Sigma70_r4"/>
    <property type="match status" value="1"/>
</dbReference>
<evidence type="ECO:0000313" key="7">
    <source>
        <dbReference type="EMBL" id="MFD2740046.1"/>
    </source>
</evidence>
<dbReference type="EMBL" id="JBHUMP010000008">
    <property type="protein sequence ID" value="MFD2740046.1"/>
    <property type="molecule type" value="Genomic_DNA"/>
</dbReference>
<evidence type="ECO:0000259" key="6">
    <source>
        <dbReference type="Pfam" id="PF08281"/>
    </source>
</evidence>
<keyword evidence="3" id="KW-0731">Sigma factor</keyword>